<evidence type="ECO:0000256" key="4">
    <source>
        <dbReference type="ARBA" id="ARBA00022448"/>
    </source>
</evidence>
<dbReference type="PANTHER" id="PTHR34182">
    <property type="entry name" value="PROTEIN-EXPORT MEMBRANE PROTEIN SECG"/>
    <property type="match status" value="1"/>
</dbReference>
<evidence type="ECO:0000256" key="11">
    <source>
        <dbReference type="ARBA" id="ARBA00025182"/>
    </source>
</evidence>
<evidence type="ECO:0000256" key="10">
    <source>
        <dbReference type="ARBA" id="ARBA00023136"/>
    </source>
</evidence>
<keyword evidence="6 12" id="KW-0812">Transmembrane</keyword>
<evidence type="ECO:0000256" key="6">
    <source>
        <dbReference type="ARBA" id="ARBA00022692"/>
    </source>
</evidence>
<keyword evidence="8 12" id="KW-1133">Transmembrane helix</keyword>
<keyword evidence="5 12" id="KW-1003">Cell membrane</keyword>
<evidence type="ECO:0000256" key="2">
    <source>
        <dbReference type="ARBA" id="ARBA00008445"/>
    </source>
</evidence>
<dbReference type="GO" id="GO:0009306">
    <property type="term" value="P:protein secretion"/>
    <property type="evidence" value="ECO:0007669"/>
    <property type="project" value="UniProtKB-UniRule"/>
</dbReference>
<comment type="similarity">
    <text evidence="2 12">Belongs to the SecG family.</text>
</comment>
<comment type="caution">
    <text evidence="14">The sequence shown here is derived from an EMBL/GenBank/DDBJ whole genome shotgun (WGS) entry which is preliminary data.</text>
</comment>
<evidence type="ECO:0000256" key="9">
    <source>
        <dbReference type="ARBA" id="ARBA00023010"/>
    </source>
</evidence>
<dbReference type="GO" id="GO:0043952">
    <property type="term" value="P:protein transport by the Sec complex"/>
    <property type="evidence" value="ECO:0007669"/>
    <property type="project" value="TreeGrafter"/>
</dbReference>
<organism evidence="14 15">
    <name type="scientific">Falsochrobactrum tianjinense</name>
    <dbReference type="NCBI Taxonomy" id="2706015"/>
    <lineage>
        <taxon>Bacteria</taxon>
        <taxon>Pseudomonadati</taxon>
        <taxon>Pseudomonadota</taxon>
        <taxon>Alphaproteobacteria</taxon>
        <taxon>Hyphomicrobiales</taxon>
        <taxon>Brucellaceae</taxon>
        <taxon>Falsochrobactrum</taxon>
    </lineage>
</organism>
<sequence length="138" mass="13741">MQTIVIVIHLLIVLALVGVVLIQRSEGGGLGIGGGSGFMTARGAANALTRTTAILAAAFFATSLLLGIMARFGDRPTDILDRIPAATGSQTQPASGNGTDGGGILDQLGGESSRTNSDEAPAPDAAPAGTTNQVPNSQ</sequence>
<dbReference type="GO" id="GO:0065002">
    <property type="term" value="P:intracellular protein transmembrane transport"/>
    <property type="evidence" value="ECO:0007669"/>
    <property type="project" value="TreeGrafter"/>
</dbReference>
<accession>A0A949UW06</accession>
<keyword evidence="15" id="KW-1185">Reference proteome</keyword>
<evidence type="ECO:0000256" key="13">
    <source>
        <dbReference type="SAM" id="MobiDB-lite"/>
    </source>
</evidence>
<evidence type="ECO:0000313" key="15">
    <source>
        <dbReference type="Proteomes" id="UP000752297"/>
    </source>
</evidence>
<feature type="transmembrane region" description="Helical" evidence="12">
    <location>
        <begin position="51"/>
        <end position="72"/>
    </location>
</feature>
<dbReference type="PANTHER" id="PTHR34182:SF1">
    <property type="entry name" value="PROTEIN-EXPORT MEMBRANE PROTEIN SECG"/>
    <property type="match status" value="1"/>
</dbReference>
<dbReference type="Pfam" id="PF03840">
    <property type="entry name" value="SecG"/>
    <property type="match status" value="1"/>
</dbReference>
<name>A0A949UW06_9HYPH</name>
<comment type="function">
    <text evidence="11 12">Involved in protein export. Participates in an early event of protein translocation.</text>
</comment>
<protein>
    <recommendedName>
        <fullName evidence="3 12">Protein-export membrane protein SecG</fullName>
    </recommendedName>
</protein>
<reference evidence="14 15" key="1">
    <citation type="submission" date="2021-06" db="EMBL/GenBank/DDBJ databases">
        <title>Falsochrobactrum tianjin sp.nov., a new petroleum-degrading bacteria isolated from oily soils.</title>
        <authorList>
            <person name="Chen G."/>
            <person name="Chen H."/>
            <person name="Tian J."/>
            <person name="Qing J."/>
            <person name="Zhong L."/>
            <person name="Ma W."/>
            <person name="Song Y."/>
            <person name="Cui X."/>
            <person name="Yan B."/>
        </authorList>
    </citation>
    <scope>NUCLEOTIDE SEQUENCE [LARGE SCALE GENOMIC DNA]</scope>
    <source>
        <strain evidence="14 15">TDYN1</strain>
    </source>
</reference>
<dbReference type="InterPro" id="IPR004692">
    <property type="entry name" value="SecG"/>
</dbReference>
<evidence type="ECO:0000256" key="7">
    <source>
        <dbReference type="ARBA" id="ARBA00022927"/>
    </source>
</evidence>
<comment type="caution">
    <text evidence="12">Lacks conserved residue(s) required for the propagation of feature annotation.</text>
</comment>
<keyword evidence="4 12" id="KW-0813">Transport</keyword>
<feature type="compositionally biased region" description="Polar residues" evidence="13">
    <location>
        <begin position="129"/>
        <end position="138"/>
    </location>
</feature>
<gene>
    <name evidence="14" type="primary">secG</name>
    <name evidence="14" type="ORF">KUG47_13875</name>
</gene>
<dbReference type="NCBIfam" id="TIGR00810">
    <property type="entry name" value="secG"/>
    <property type="match status" value="1"/>
</dbReference>
<evidence type="ECO:0000256" key="5">
    <source>
        <dbReference type="ARBA" id="ARBA00022475"/>
    </source>
</evidence>
<evidence type="ECO:0000256" key="12">
    <source>
        <dbReference type="RuleBase" id="RU365087"/>
    </source>
</evidence>
<evidence type="ECO:0000313" key="14">
    <source>
        <dbReference type="EMBL" id="MBV2144583.1"/>
    </source>
</evidence>
<feature type="compositionally biased region" description="Polar residues" evidence="13">
    <location>
        <begin position="87"/>
        <end position="97"/>
    </location>
</feature>
<evidence type="ECO:0000256" key="8">
    <source>
        <dbReference type="ARBA" id="ARBA00022989"/>
    </source>
</evidence>
<evidence type="ECO:0000256" key="1">
    <source>
        <dbReference type="ARBA" id="ARBA00004651"/>
    </source>
</evidence>
<dbReference type="GO" id="GO:0015450">
    <property type="term" value="F:protein-transporting ATPase activity"/>
    <property type="evidence" value="ECO:0007669"/>
    <property type="project" value="UniProtKB-UniRule"/>
</dbReference>
<dbReference type="GO" id="GO:0005886">
    <property type="term" value="C:plasma membrane"/>
    <property type="evidence" value="ECO:0007669"/>
    <property type="project" value="UniProtKB-SubCell"/>
</dbReference>
<proteinExistence type="inferred from homology"/>
<dbReference type="Proteomes" id="UP000752297">
    <property type="component" value="Unassembled WGS sequence"/>
</dbReference>
<feature type="region of interest" description="Disordered" evidence="13">
    <location>
        <begin position="80"/>
        <end position="138"/>
    </location>
</feature>
<keyword evidence="9 12" id="KW-0811">Translocation</keyword>
<keyword evidence="10 12" id="KW-0472">Membrane</keyword>
<dbReference type="AlphaFoldDB" id="A0A949UW06"/>
<comment type="subcellular location">
    <subcellularLocation>
        <location evidence="1 12">Cell membrane</location>
        <topology evidence="1 12">Multi-pass membrane protein</topology>
    </subcellularLocation>
</comment>
<dbReference type="EMBL" id="JAHRVA010000006">
    <property type="protein sequence ID" value="MBV2144583.1"/>
    <property type="molecule type" value="Genomic_DNA"/>
</dbReference>
<keyword evidence="7 12" id="KW-0653">Protein transport</keyword>
<evidence type="ECO:0000256" key="3">
    <source>
        <dbReference type="ARBA" id="ARBA00017876"/>
    </source>
</evidence>
<dbReference type="RefSeq" id="WP_217678575.1">
    <property type="nucleotide sequence ID" value="NZ_JAHRVA010000006.1"/>
</dbReference>